<reference evidence="2 3" key="1">
    <citation type="submission" date="2013-02" db="EMBL/GenBank/DDBJ databases">
        <title>Draft genome sequence of Amycolatopsis vancoresmycina strain DSM 44592T.</title>
        <authorList>
            <person name="Kumar S."/>
            <person name="Kaur N."/>
            <person name="Kaur C."/>
            <person name="Raghava G.P.S."/>
            <person name="Mayilraj S."/>
        </authorList>
    </citation>
    <scope>NUCLEOTIDE SEQUENCE [LARGE SCALE GENOMIC DNA]</scope>
    <source>
        <strain evidence="2 3">DSM 44592</strain>
    </source>
</reference>
<dbReference type="PATRIC" id="fig|1292037.4.peg.4031"/>
<comment type="caution">
    <text evidence="2">The sequence shown here is derived from an EMBL/GenBank/DDBJ whole genome shotgun (WGS) entry which is preliminary data.</text>
</comment>
<proteinExistence type="predicted"/>
<evidence type="ECO:0000313" key="3">
    <source>
        <dbReference type="Proteomes" id="UP000014139"/>
    </source>
</evidence>
<dbReference type="InterPro" id="IPR001387">
    <property type="entry name" value="Cro/C1-type_HTH"/>
</dbReference>
<dbReference type="InterPro" id="IPR010982">
    <property type="entry name" value="Lambda_DNA-bd_dom_sf"/>
</dbReference>
<organism evidence="2 3">
    <name type="scientific">Amycolatopsis vancoresmycina DSM 44592</name>
    <dbReference type="NCBI Taxonomy" id="1292037"/>
    <lineage>
        <taxon>Bacteria</taxon>
        <taxon>Bacillati</taxon>
        <taxon>Actinomycetota</taxon>
        <taxon>Actinomycetes</taxon>
        <taxon>Pseudonocardiales</taxon>
        <taxon>Pseudonocardiaceae</taxon>
        <taxon>Amycolatopsis</taxon>
    </lineage>
</organism>
<dbReference type="RefSeq" id="WP_003090735.1">
    <property type="nucleotide sequence ID" value="NZ_AOUO01000307.1"/>
</dbReference>
<name>R1G4T8_9PSEU</name>
<gene>
    <name evidence="2" type="ORF">H480_21282</name>
</gene>
<dbReference type="EMBL" id="AOUO01000307">
    <property type="protein sequence ID" value="EOD66468.1"/>
    <property type="molecule type" value="Genomic_DNA"/>
</dbReference>
<dbReference type="SUPFAM" id="SSF47413">
    <property type="entry name" value="lambda repressor-like DNA-binding domains"/>
    <property type="match status" value="1"/>
</dbReference>
<accession>R1G4T8</accession>
<dbReference type="GO" id="GO:0003677">
    <property type="term" value="F:DNA binding"/>
    <property type="evidence" value="ECO:0007669"/>
    <property type="project" value="InterPro"/>
</dbReference>
<feature type="domain" description="HTH cro/C1-type" evidence="1">
    <location>
        <begin position="46"/>
        <end position="81"/>
    </location>
</feature>
<protein>
    <recommendedName>
        <fullName evidence="1">HTH cro/C1-type domain-containing protein</fullName>
    </recommendedName>
</protein>
<dbReference type="Proteomes" id="UP000014139">
    <property type="component" value="Unassembled WGS sequence"/>
</dbReference>
<dbReference type="AlphaFoldDB" id="R1G4T8"/>
<dbReference type="Gene3D" id="1.10.260.40">
    <property type="entry name" value="lambda repressor-like DNA-binding domains"/>
    <property type="match status" value="1"/>
</dbReference>
<evidence type="ECO:0000313" key="2">
    <source>
        <dbReference type="EMBL" id="EOD66468.1"/>
    </source>
</evidence>
<dbReference type="eggNOG" id="COG1476">
    <property type="taxonomic scope" value="Bacteria"/>
</dbReference>
<dbReference type="PROSITE" id="PS50943">
    <property type="entry name" value="HTH_CROC1"/>
    <property type="match status" value="1"/>
</dbReference>
<evidence type="ECO:0000259" key="1">
    <source>
        <dbReference type="PROSITE" id="PS50943"/>
    </source>
</evidence>
<keyword evidence="3" id="KW-1185">Reference proteome</keyword>
<dbReference type="CDD" id="cd00093">
    <property type="entry name" value="HTH_XRE"/>
    <property type="match status" value="1"/>
</dbReference>
<sequence length="145" mass="16243">MPPEERPRTLAEKLERLFQTIRPHGEAEYGHSAVAEAIRTQQGIAISHTYIWQLRTGRRDNPTIQHLGALAKFFGVPVSYFLDDEEAERIEDDLELLVAIKESGVSEIALRAAGLSSRSRDTVGDMIKQIWQLEHPGSPDTPEAV</sequence>
<dbReference type="OrthoDB" id="2679623at2"/>